<dbReference type="InterPro" id="IPR021361">
    <property type="entry name" value="Tad2-like_dom"/>
</dbReference>
<dbReference type="EMBL" id="CAIHOM010000004">
    <property type="protein sequence ID" value="CAC7017175.1"/>
    <property type="molecule type" value="Genomic_DNA"/>
</dbReference>
<reference evidence="16" key="4">
    <citation type="submission" date="2017-08" db="EMBL/GenBank/DDBJ databases">
        <title>Protection against atopic dermatitis through acquisition of Staphylococcus quorum-sensing agr mutations in the skin.</title>
        <authorList>
            <person name="Nakamura Y."/>
            <person name="Takahashi H."/>
            <person name="Takaya A."/>
            <person name="Inoue Y."/>
            <person name="Katayama Y."/>
            <person name="Kusuya Y."/>
            <person name="Shoji T."/>
            <person name="Takada S."/>
            <person name="Nakagawa S."/>
            <person name="Oguma R."/>
            <person name="Ozawa N."/>
            <person name="Yamaide F."/>
            <person name="Suzuki S."/>
            <person name="Villaruz A."/>
            <person name="Otto M."/>
            <person name="Matsue H."/>
            <person name="Nunez G."/>
            <person name="Shimojo N."/>
        </authorList>
    </citation>
    <scope>NUCLEOTIDE SEQUENCE [LARGE SCALE GENOMIC DNA]</scope>
    <source>
        <strain evidence="16">M1K003</strain>
    </source>
</reference>
<dbReference type="Proteomes" id="UP000052129">
    <property type="component" value="Unassembled WGS sequence"/>
</dbReference>
<evidence type="ECO:0000313" key="18">
    <source>
        <dbReference type="Proteomes" id="UP000442696"/>
    </source>
</evidence>
<reference evidence="18 19" key="8">
    <citation type="submission" date="2019-12" db="EMBL/GenBank/DDBJ databases">
        <authorList>
            <consortium name="Pathogen Informatics"/>
        </authorList>
    </citation>
    <scope>NUCLEOTIDE SEQUENCE [LARGE SCALE GENOMIC DNA]</scope>
    <source>
        <strain evidence="7 25">A13</strain>
        <strain evidence="8">NCTC13131</strain>
        <strain evidence="6 24">SG160</strain>
        <strain evidence="4 21">T012_N10_C04</strain>
        <strain evidence="2 18">T012_N16_C08</strain>
        <strain evidence="3 19">T065_N03_C06</strain>
        <strain evidence="5 20">T197_A02_C01</strain>
    </source>
</reference>
<evidence type="ECO:0000313" key="11">
    <source>
        <dbReference type="EMBL" id="KMR56412.1"/>
    </source>
</evidence>
<feature type="domain" description="Thoeris anti-defense 2-like" evidence="1">
    <location>
        <begin position="1"/>
        <end position="68"/>
    </location>
</feature>
<name>A0A062WB74_STAAU</name>
<evidence type="ECO:0000313" key="3">
    <source>
        <dbReference type="EMBL" id="CAA4697866.1"/>
    </source>
</evidence>
<evidence type="ECO:0000259" key="1">
    <source>
        <dbReference type="Pfam" id="PF11195"/>
    </source>
</evidence>
<evidence type="ECO:0000313" key="17">
    <source>
        <dbReference type="Proteomes" id="UP000293434"/>
    </source>
</evidence>
<dbReference type="EMBL" id="CACTWD010000015">
    <property type="protein sequence ID" value="CAA4697866.1"/>
    <property type="molecule type" value="Genomic_DNA"/>
</dbReference>
<dbReference type="Proteomes" id="UP000505390">
    <property type="component" value="Unassembled WGS sequence"/>
</dbReference>
<dbReference type="Pfam" id="PF11195">
    <property type="entry name" value="Tad2-like"/>
    <property type="match status" value="1"/>
</dbReference>
<dbReference type="EMBL" id="BDVT01000008">
    <property type="protein sequence ID" value="GBV20729.1"/>
    <property type="molecule type" value="Genomic_DNA"/>
</dbReference>
<evidence type="ECO:0000313" key="13">
    <source>
        <dbReference type="EMBL" id="MVK33815.1"/>
    </source>
</evidence>
<dbReference type="EMBL" id="CACURZ010000015">
    <property type="protein sequence ID" value="CAA6379985.1"/>
    <property type="molecule type" value="Genomic_DNA"/>
</dbReference>
<dbReference type="Proteomes" id="UP000265645">
    <property type="component" value="Unassembled WGS sequence"/>
</dbReference>
<protein>
    <submittedName>
        <fullName evidence="13">DUF2829 domain-containing protein</fullName>
    </submittedName>
    <submittedName>
        <fullName evidence="2">Phage protein</fullName>
    </submittedName>
</protein>
<reference evidence="22 23" key="7">
    <citation type="submission" date="2019-11" db="EMBL/GenBank/DDBJ databases">
        <title>Implementation of targeted gown and glove precautions to prevent Staphylococcus aureus acquisition in community-based nursing homes.</title>
        <authorList>
            <person name="Stine O.C."/>
        </authorList>
    </citation>
    <scope>NUCLEOTIDE SEQUENCE [LARGE SCALE GENOMIC DNA]</scope>
    <source>
        <strain evidence="14 23">S_1081.LBCF.DN</strain>
        <strain evidence="13 22">S_2062.LAUP.DI</strain>
    </source>
</reference>
<evidence type="ECO:0000313" key="7">
    <source>
        <dbReference type="EMBL" id="CAC7017175.1"/>
    </source>
</evidence>
<dbReference type="Proteomes" id="UP000293434">
    <property type="component" value="Unassembled WGS sequence"/>
</dbReference>
<evidence type="ECO:0000313" key="21">
    <source>
        <dbReference type="Proteomes" id="UP000459702"/>
    </source>
</evidence>
<dbReference type="Proteomes" id="UP000507485">
    <property type="component" value="Unassembled WGS sequence"/>
</dbReference>
<dbReference type="EMBL" id="WPXC01000011">
    <property type="protein sequence ID" value="MVM10197.1"/>
    <property type="molecule type" value="Genomic_DNA"/>
</dbReference>
<evidence type="ECO:0000313" key="16">
    <source>
        <dbReference type="Proteomes" id="UP000265645"/>
    </source>
</evidence>
<dbReference type="Proteomes" id="UP000478867">
    <property type="component" value="Unassembled WGS sequence"/>
</dbReference>
<reference evidence="9" key="5">
    <citation type="submission" date="2018-07" db="EMBL/GenBank/DDBJ databases">
        <title>Protection against atopic dermatitis through acquisition of Staphylococcus quorum-sensing agr mutations in the skin.</title>
        <authorList>
            <person name="Nakamura Y."/>
            <person name="Takahashi H."/>
            <person name="Takaya A."/>
            <person name="Inoue Y."/>
            <person name="Katayama Y."/>
            <person name="Kusuya Y."/>
            <person name="Shoji T."/>
            <person name="Takada S."/>
            <person name="Nakagawa S."/>
            <person name="Oguma R."/>
            <person name="Ozawa N."/>
            <person name="Yamaide F."/>
            <person name="Suzuki S."/>
            <person name="Villaruz A."/>
            <person name="Otto M."/>
            <person name="Matsue H."/>
            <person name="Nunez G."/>
            <person name="Shimojo N."/>
        </authorList>
    </citation>
    <scope>NUCLEOTIDE SEQUENCE</scope>
    <source>
        <strain evidence="9">M1K003</strain>
    </source>
</reference>
<dbReference type="EMBL" id="CACUNS010000015">
    <property type="protein sequence ID" value="CAA6112818.1"/>
    <property type="molecule type" value="Genomic_DNA"/>
</dbReference>
<dbReference type="EMBL" id="WPTS01000013">
    <property type="protein sequence ID" value="MVK33815.1"/>
    <property type="molecule type" value="Genomic_DNA"/>
</dbReference>
<dbReference type="EMBL" id="LALJ01000021">
    <property type="protein sequence ID" value="KMR36209.1"/>
    <property type="molecule type" value="Genomic_DNA"/>
</dbReference>
<reference evidence="11" key="1">
    <citation type="journal article" date="2015" name="J. Infect. Dis.">
        <title>Parallel Epidemics of Community-Associated Methicillin-Resistant Staphylococcus aureus USA300 Infection in North and South America.</title>
        <authorList>
            <person name="Planet P.J."/>
            <person name="Diaz L."/>
            <person name="Kolokotronis S.O."/>
            <person name="Narechania A."/>
            <person name="Reyes J."/>
            <person name="Xing G."/>
            <person name="Rincon S."/>
            <person name="Smith H."/>
            <person name="Panesso D."/>
            <person name="Ryan C."/>
            <person name="Smith D.P."/>
            <person name="Guzman M."/>
            <person name="Zurita J."/>
            <person name="Sebra R."/>
            <person name="Deikus G."/>
            <person name="Nolan R.L."/>
            <person name="Tenover F.C."/>
            <person name="Weinstock G.M."/>
            <person name="Robinson D.A."/>
            <person name="Arias C.A."/>
        </authorList>
    </citation>
    <scope>NUCLEOTIDE SEQUENCE</scope>
    <source>
        <strain evidence="10">CA15</strain>
        <strain evidence="11">M121</strain>
    </source>
</reference>
<accession>A0A1E8WY35</accession>
<sequence>MNIQEATKLAMEKGISIRRENQDVYGILPTNLQRYQCLVVSRHYKKKRQTAAGRWQPSADDLIADDWILDY</sequence>
<evidence type="ECO:0000313" key="25">
    <source>
        <dbReference type="Proteomes" id="UP000507485"/>
    </source>
</evidence>
<organism evidence="11">
    <name type="scientific">Staphylococcus aureus</name>
    <dbReference type="NCBI Taxonomy" id="1280"/>
    <lineage>
        <taxon>Bacteria</taxon>
        <taxon>Bacillati</taxon>
        <taxon>Bacillota</taxon>
        <taxon>Bacilli</taxon>
        <taxon>Bacillales</taxon>
        <taxon>Staphylococcaceae</taxon>
        <taxon>Staphylococcus</taxon>
    </lineage>
</organism>
<dbReference type="Proteomes" id="UP000442696">
    <property type="component" value="Unassembled WGS sequence"/>
</dbReference>
<dbReference type="EMBL" id="LFVP01000010">
    <property type="protein sequence ID" value="KSA78852.1"/>
    <property type="molecule type" value="Genomic_DNA"/>
</dbReference>
<dbReference type="Proteomes" id="UP000443506">
    <property type="component" value="Unassembled WGS sequence"/>
</dbReference>
<dbReference type="Proteomes" id="UP000459702">
    <property type="component" value="Unassembled WGS sequence"/>
</dbReference>
<evidence type="ECO:0000313" key="20">
    <source>
        <dbReference type="Proteomes" id="UP000459586"/>
    </source>
</evidence>
<evidence type="ECO:0000313" key="22">
    <source>
        <dbReference type="Proteomes" id="UP000471199"/>
    </source>
</evidence>
<proteinExistence type="predicted"/>
<dbReference type="Proteomes" id="UP000471199">
    <property type="component" value="Unassembled WGS sequence"/>
</dbReference>
<dbReference type="AlphaFoldDB" id="A0A062WB74"/>
<evidence type="ECO:0000313" key="2">
    <source>
        <dbReference type="EMBL" id="CAA4390120.1"/>
    </source>
</evidence>
<comment type="caution">
    <text evidence="11">The sequence shown here is derived from an EMBL/GenBank/DDBJ whole genome shotgun (WGS) entry which is preliminary data.</text>
</comment>
<evidence type="ECO:0000313" key="9">
    <source>
        <dbReference type="EMBL" id="GBV20729.1"/>
    </source>
</evidence>
<reference evidence="12" key="2">
    <citation type="submission" date="2015-06" db="EMBL/GenBank/DDBJ databases">
        <authorList>
            <person name="Diene S.M."/>
            <person name="Von Dach E."/>
            <person name="Fankhauser C."/>
            <person name="Schrenzel J."/>
            <person name="Harbarth S."/>
            <person name="Francois P."/>
        </authorList>
    </citation>
    <scope>NUCLEOTIDE SEQUENCE</scope>
    <source>
        <strain evidence="12">MRSA_S26</strain>
    </source>
</reference>
<dbReference type="RefSeq" id="WP_001025404.1">
    <property type="nucleotide sequence ID" value="NZ_AP014652.1"/>
</dbReference>
<dbReference type="EMBL" id="LALQ01000050">
    <property type="protein sequence ID" value="KMR56412.1"/>
    <property type="molecule type" value="Genomic_DNA"/>
</dbReference>
<dbReference type="Proteomes" id="UP000251686">
    <property type="component" value="Unassembled WGS sequence"/>
</dbReference>
<gene>
    <name evidence="12" type="ORF">ACR79_12295</name>
    <name evidence="15" type="ORF">EIG94_03040</name>
    <name evidence="11" type="ORF">EP54_11120</name>
    <name evidence="10" type="ORF">EQ90_09510</name>
    <name evidence="13" type="ORF">GO814_01480</name>
    <name evidence="14" type="ORF">GO942_05770</name>
    <name evidence="9" type="ORF">M1K003_1725</name>
    <name evidence="8" type="ORF">NCTC13131_01341</name>
    <name evidence="2" type="ORF">SAMEA2078260_02209</name>
    <name evidence="4" type="ORF">SAMEA2078588_02222</name>
    <name evidence="5" type="ORF">SAMEA2080344_02344</name>
    <name evidence="3" type="ORF">SAMEA2081063_02201</name>
    <name evidence="6" type="ORF">SAMEA4008575_02534</name>
    <name evidence="7" type="ORF">SAMEA4552975_02305</name>
</gene>
<evidence type="ECO:0000313" key="14">
    <source>
        <dbReference type="EMBL" id="MVM10197.1"/>
    </source>
</evidence>
<dbReference type="EMBL" id="CAIGXB010000012">
    <property type="protein sequence ID" value="CAC5809159.1"/>
    <property type="molecule type" value="Genomic_DNA"/>
</dbReference>
<evidence type="ECO:0000313" key="4">
    <source>
        <dbReference type="EMBL" id="CAA6112818.1"/>
    </source>
</evidence>
<evidence type="ECO:0000313" key="10">
    <source>
        <dbReference type="EMBL" id="KMR36209.1"/>
    </source>
</evidence>
<evidence type="ECO:0000313" key="12">
    <source>
        <dbReference type="EMBL" id="KSA78852.1"/>
    </source>
</evidence>
<accession>A0A062WB74</accession>
<evidence type="ECO:0000313" key="8">
    <source>
        <dbReference type="EMBL" id="CAD7353830.1"/>
    </source>
</evidence>
<dbReference type="Proteomes" id="UP000459586">
    <property type="component" value="Unassembled WGS sequence"/>
</dbReference>
<evidence type="ECO:0000313" key="5">
    <source>
        <dbReference type="EMBL" id="CAA6379985.1"/>
    </source>
</evidence>
<evidence type="ECO:0000313" key="15">
    <source>
        <dbReference type="EMBL" id="RZH95163.1"/>
    </source>
</evidence>
<dbReference type="EMBL" id="CACTQT010000014">
    <property type="protein sequence ID" value="CAA4390120.1"/>
    <property type="molecule type" value="Genomic_DNA"/>
</dbReference>
<evidence type="ECO:0000313" key="6">
    <source>
        <dbReference type="EMBL" id="CAC5809159.1"/>
    </source>
</evidence>
<reference evidence="12" key="3">
    <citation type="journal article" date="2016" name="J. Infect. Dis.">
        <title>Comparative Genomics of Community-Associated Methicillin-Resistant Staphylococcus aureus Shows the Emergence of Clone ST8-USA300 in Geneva, Switzerland.</title>
        <authorList>
            <person name="Von Dach E."/>
            <person name="Diene S.M."/>
            <person name="Fankhauser C."/>
            <person name="Schrenzel J."/>
            <person name="Harbarth S."/>
            <person name="Francois P."/>
        </authorList>
    </citation>
    <scope>NUCLEOTIDE SEQUENCE</scope>
    <source>
        <strain evidence="12">MRSA_S26</strain>
    </source>
</reference>
<reference evidence="15 17" key="6">
    <citation type="submission" date="2018-11" db="EMBL/GenBank/DDBJ databases">
        <title>Genomic profiling of Staphylococcus species from a Poultry farm system in KwaZulu-Natal, South Africa.</title>
        <authorList>
            <person name="Amoako D.G."/>
            <person name="Somboro A.M."/>
            <person name="Abia A.L.K."/>
            <person name="Bester L.A."/>
            <person name="Essack S.Y."/>
        </authorList>
    </citation>
    <scope>NUCLEOTIDE SEQUENCE [LARGE SCALE GENOMIC DNA]</scope>
    <source>
        <strain evidence="15 17">SA9</strain>
    </source>
</reference>
<evidence type="ECO:0000313" key="23">
    <source>
        <dbReference type="Proteomes" id="UP000478867"/>
    </source>
</evidence>
<dbReference type="EMBL" id="UAUZ02000002">
    <property type="protein sequence ID" value="CAD7353830.1"/>
    <property type="molecule type" value="Genomic_DNA"/>
</dbReference>
<dbReference type="EMBL" id="RQTC01000035">
    <property type="protein sequence ID" value="RZH95163.1"/>
    <property type="molecule type" value="Genomic_DNA"/>
</dbReference>
<evidence type="ECO:0000313" key="24">
    <source>
        <dbReference type="Proteomes" id="UP000505390"/>
    </source>
</evidence>
<evidence type="ECO:0000313" key="19">
    <source>
        <dbReference type="Proteomes" id="UP000443506"/>
    </source>
</evidence>